<dbReference type="SUPFAM" id="SSF158235">
    <property type="entry name" value="SOCS box-like"/>
    <property type="match status" value="1"/>
</dbReference>
<proteinExistence type="predicted"/>
<dbReference type="PROSITE" id="PS50297">
    <property type="entry name" value="ANK_REP_REGION"/>
    <property type="match status" value="4"/>
</dbReference>
<dbReference type="PROSITE" id="PS50088">
    <property type="entry name" value="ANK_REPEAT"/>
    <property type="match status" value="6"/>
</dbReference>
<dbReference type="SUPFAM" id="SSF48403">
    <property type="entry name" value="Ankyrin repeat"/>
    <property type="match status" value="1"/>
</dbReference>
<dbReference type="PANTHER" id="PTHR24198">
    <property type="entry name" value="ANKYRIN REPEAT AND PROTEIN KINASE DOMAIN-CONTAINING PROTEIN"/>
    <property type="match status" value="1"/>
</dbReference>
<feature type="repeat" description="ANK" evidence="4">
    <location>
        <begin position="354"/>
        <end position="386"/>
    </location>
</feature>
<feature type="repeat" description="ANK" evidence="4">
    <location>
        <begin position="384"/>
        <end position="416"/>
    </location>
</feature>
<feature type="repeat" description="ANK" evidence="4">
    <location>
        <begin position="215"/>
        <end position="247"/>
    </location>
</feature>
<dbReference type="InterPro" id="IPR002110">
    <property type="entry name" value="Ankyrin_rpt"/>
</dbReference>
<dbReference type="PRINTS" id="PR01415">
    <property type="entry name" value="ANKYRIN"/>
</dbReference>
<evidence type="ECO:0000259" key="5">
    <source>
        <dbReference type="PROSITE" id="PS50225"/>
    </source>
</evidence>
<sequence>MNKEAEDDFYQSEDDLDEDEATQYIIEQSLIEYRKLKGLNPSDLKPSKDPDEIFKAIKEGDEDALNRLAAQPEALSRVDERGWIPLHEASAQENKKILEIIFSASPPGAAQCRTLKGETPLFLAVVHGVRDNATFLLQNASSPDLQNDEQDSPLVAAILNDQYDLATLLLRYRANVDQTGPLNRTALHESAFLGLENFVHLLLESCADPNARDIKKKTPLALAAQNGHLNVVEALLQKGANVCCESESGPVLFDAAASGNPDIISLLLDHGADPNQPLSSGHLPIHRVAYHGHILALERLIPVTKLEAVKEGGMSPLHSAAAGGHAHCVEILLNADYDPNFMLHTSVRCNYDDERRSALYFAVSNNDLQCTRLLLEAGAMVNQDPINCLQLALRQGHYEMINQLLKFGANVNYYSRVNTTHFPSALQYALKDEVMLRMILNHGYDVKRCFDCPYGDTSHYYAPWATSIIKDLVFCEVITVSWLKHLSAQVVRIMLDYTDHVSFCTQLKDTLKEQKQWMEIFHIQSNTRSLKHLCRLRIREHLIHLRLRSPVFINYLPLPPRLKDYIRYKEFDVYSRGSMVNP</sequence>
<feature type="repeat" description="ANK" evidence="4">
    <location>
        <begin position="182"/>
        <end position="214"/>
    </location>
</feature>
<dbReference type="AlphaFoldDB" id="A0AAN8GWS2"/>
<dbReference type="InterPro" id="IPR036036">
    <property type="entry name" value="SOCS_box-like_dom_sf"/>
</dbReference>
<dbReference type="InterPro" id="IPR036770">
    <property type="entry name" value="Ankyrin_rpt-contain_sf"/>
</dbReference>
<dbReference type="EMBL" id="JAULUE010002054">
    <property type="protein sequence ID" value="KAK5894829.1"/>
    <property type="molecule type" value="Genomic_DNA"/>
</dbReference>
<keyword evidence="3 4" id="KW-0040">ANK repeat</keyword>
<evidence type="ECO:0000313" key="6">
    <source>
        <dbReference type="EMBL" id="KAK5894829.1"/>
    </source>
</evidence>
<dbReference type="SMART" id="SM00969">
    <property type="entry name" value="SOCS_box"/>
    <property type="match status" value="1"/>
</dbReference>
<keyword evidence="7" id="KW-1185">Reference proteome</keyword>
<feature type="repeat" description="ANK" evidence="4">
    <location>
        <begin position="312"/>
        <end position="344"/>
    </location>
</feature>
<dbReference type="GO" id="GO:0005737">
    <property type="term" value="C:cytoplasm"/>
    <property type="evidence" value="ECO:0007669"/>
    <property type="project" value="TreeGrafter"/>
</dbReference>
<evidence type="ECO:0000256" key="1">
    <source>
        <dbReference type="ARBA" id="ARBA00004906"/>
    </source>
</evidence>
<comment type="pathway">
    <text evidence="1">Protein modification; protein ubiquitination.</text>
</comment>
<feature type="domain" description="SOCS box" evidence="5">
    <location>
        <begin position="524"/>
        <end position="572"/>
    </location>
</feature>
<evidence type="ECO:0000256" key="4">
    <source>
        <dbReference type="PROSITE-ProRule" id="PRU00023"/>
    </source>
</evidence>
<accession>A0AAN8GWS2</accession>
<dbReference type="GO" id="GO:0035556">
    <property type="term" value="P:intracellular signal transduction"/>
    <property type="evidence" value="ECO:0007669"/>
    <property type="project" value="InterPro"/>
</dbReference>
<dbReference type="Gene3D" id="1.10.750.20">
    <property type="entry name" value="SOCS box"/>
    <property type="match status" value="1"/>
</dbReference>
<dbReference type="Gene3D" id="1.25.40.20">
    <property type="entry name" value="Ankyrin repeat-containing domain"/>
    <property type="match status" value="3"/>
</dbReference>
<gene>
    <name evidence="6" type="ORF">CesoFtcFv8_011479</name>
</gene>
<name>A0AAN8GWS2_9TELE</name>
<dbReference type="PANTHER" id="PTHR24198:SF176">
    <property type="entry name" value="ANKYRIN REPEAT AND SOCS BOX CONTAINING 14"/>
    <property type="match status" value="1"/>
</dbReference>
<dbReference type="Proteomes" id="UP001335648">
    <property type="component" value="Unassembled WGS sequence"/>
</dbReference>
<organism evidence="6 7">
    <name type="scientific">Champsocephalus esox</name>
    <name type="common">pike icefish</name>
    <dbReference type="NCBI Taxonomy" id="159716"/>
    <lineage>
        <taxon>Eukaryota</taxon>
        <taxon>Metazoa</taxon>
        <taxon>Chordata</taxon>
        <taxon>Craniata</taxon>
        <taxon>Vertebrata</taxon>
        <taxon>Euteleostomi</taxon>
        <taxon>Actinopterygii</taxon>
        <taxon>Neopterygii</taxon>
        <taxon>Teleostei</taxon>
        <taxon>Neoteleostei</taxon>
        <taxon>Acanthomorphata</taxon>
        <taxon>Eupercaria</taxon>
        <taxon>Perciformes</taxon>
        <taxon>Notothenioidei</taxon>
        <taxon>Channichthyidae</taxon>
        <taxon>Champsocephalus</taxon>
    </lineage>
</organism>
<dbReference type="SMART" id="SM00248">
    <property type="entry name" value="ANK"/>
    <property type="match status" value="10"/>
</dbReference>
<dbReference type="PROSITE" id="PS50225">
    <property type="entry name" value="SOCS"/>
    <property type="match status" value="1"/>
</dbReference>
<dbReference type="InterPro" id="IPR001496">
    <property type="entry name" value="SOCS_box"/>
</dbReference>
<dbReference type="SMART" id="SM00253">
    <property type="entry name" value="SOCS"/>
    <property type="match status" value="1"/>
</dbReference>
<comment type="caution">
    <text evidence="6">The sequence shown here is derived from an EMBL/GenBank/DDBJ whole genome shotgun (WGS) entry which is preliminary data.</text>
</comment>
<evidence type="ECO:0000313" key="7">
    <source>
        <dbReference type="Proteomes" id="UP001335648"/>
    </source>
</evidence>
<dbReference type="FunFam" id="1.10.750.20:FF:000001">
    <property type="entry name" value="Ankyrin repeat and SOCS box containing 1"/>
    <property type="match status" value="1"/>
</dbReference>
<reference evidence="6 7" key="1">
    <citation type="journal article" date="2023" name="Mol. Biol. Evol.">
        <title>Genomics of Secondarily Temperate Adaptation in the Only Non-Antarctic Icefish.</title>
        <authorList>
            <person name="Rivera-Colon A.G."/>
            <person name="Rayamajhi N."/>
            <person name="Minhas B.F."/>
            <person name="Madrigal G."/>
            <person name="Bilyk K.T."/>
            <person name="Yoon V."/>
            <person name="Hune M."/>
            <person name="Gregory S."/>
            <person name="Cheng C.H.C."/>
            <person name="Catchen J.M."/>
        </authorList>
    </citation>
    <scope>NUCLEOTIDE SEQUENCE [LARGE SCALE GENOMIC DNA]</scope>
    <source>
        <strain evidence="6">JC2023a</strain>
    </source>
</reference>
<feature type="repeat" description="ANK" evidence="4">
    <location>
        <begin position="116"/>
        <end position="148"/>
    </location>
</feature>
<dbReference type="Pfam" id="PF07525">
    <property type="entry name" value="SOCS_box"/>
    <property type="match status" value="1"/>
</dbReference>
<evidence type="ECO:0000256" key="3">
    <source>
        <dbReference type="ARBA" id="ARBA00023043"/>
    </source>
</evidence>
<protein>
    <recommendedName>
        <fullName evidence="5">SOCS box domain-containing protein</fullName>
    </recommendedName>
</protein>
<evidence type="ECO:0000256" key="2">
    <source>
        <dbReference type="ARBA" id="ARBA00022737"/>
    </source>
</evidence>
<dbReference type="Pfam" id="PF12796">
    <property type="entry name" value="Ank_2"/>
    <property type="match status" value="4"/>
</dbReference>
<keyword evidence="2" id="KW-0677">Repeat</keyword>